<dbReference type="EMBL" id="WBOF01000011">
    <property type="protein sequence ID" value="MQS18057.1"/>
    <property type="molecule type" value="Genomic_DNA"/>
</dbReference>
<evidence type="ECO:0000313" key="3">
    <source>
        <dbReference type="EMBL" id="MQS18057.1"/>
    </source>
</evidence>
<evidence type="ECO:0000313" key="8">
    <source>
        <dbReference type="EMBL" id="MQS18213.1"/>
    </source>
</evidence>
<evidence type="ECO:0000313" key="7">
    <source>
        <dbReference type="EMBL" id="MQS18167.1"/>
    </source>
</evidence>
<reference evidence="3 10" key="1">
    <citation type="submission" date="2019-09" db="EMBL/GenBank/DDBJ databases">
        <title>Genome Sequences of Streptomyces kaniharaensis ATCC 21070.</title>
        <authorList>
            <person name="Zhu W."/>
            <person name="De Crecy-Lagard V."/>
            <person name="Richards N.G."/>
        </authorList>
    </citation>
    <scope>NUCLEOTIDE SEQUENCE [LARGE SCALE GENOMIC DNA]</scope>
    <source>
        <strain evidence="3 10">SF-557</strain>
    </source>
</reference>
<evidence type="ECO:0000256" key="1">
    <source>
        <dbReference type="SAM" id="MobiDB-lite"/>
    </source>
</evidence>
<dbReference type="EMBL" id="WBOF01000013">
    <property type="protein sequence ID" value="MQS18076.1"/>
    <property type="molecule type" value="Genomic_DNA"/>
</dbReference>
<proteinExistence type="predicted"/>
<evidence type="ECO:0000313" key="10">
    <source>
        <dbReference type="Proteomes" id="UP000450000"/>
    </source>
</evidence>
<dbReference type="EMBL" id="WBOF01000017">
    <property type="protein sequence ID" value="MQS18167.1"/>
    <property type="molecule type" value="Genomic_DNA"/>
</dbReference>
<feature type="region of interest" description="Disordered" evidence="1">
    <location>
        <begin position="87"/>
        <end position="107"/>
    </location>
</feature>
<dbReference type="AlphaFoldDB" id="A0A6N7L533"/>
<comment type="caution">
    <text evidence="3">The sequence shown here is derived from an EMBL/GenBank/DDBJ whole genome shotgun (WGS) entry which is preliminary data.</text>
</comment>
<accession>A0A6N7L533</accession>
<keyword evidence="10" id="KW-1185">Reference proteome</keyword>
<dbReference type="EMBL" id="WBOF01000009">
    <property type="protein sequence ID" value="MQS17989.1"/>
    <property type="molecule type" value="Genomic_DNA"/>
</dbReference>
<evidence type="ECO:0000313" key="4">
    <source>
        <dbReference type="EMBL" id="MQS18076.1"/>
    </source>
</evidence>
<dbReference type="EMBL" id="WBOF01000016">
    <property type="protein sequence ID" value="MQS18164.1"/>
    <property type="molecule type" value="Genomic_DNA"/>
</dbReference>
<gene>
    <name evidence="2" type="ORF">F7Q99_38830</name>
    <name evidence="3" type="ORF">F7Q99_39195</name>
    <name evidence="4" type="ORF">F7Q99_39290</name>
    <name evidence="5" type="ORF">F7Q99_39305</name>
    <name evidence="6" type="ORF">F7Q99_39785</name>
    <name evidence="7" type="ORF">F7Q99_39800</name>
    <name evidence="8" type="ORF">F7Q99_40055</name>
    <name evidence="9" type="ORF">F7Q99_40165</name>
</gene>
<dbReference type="Proteomes" id="UP000450000">
    <property type="component" value="Unassembled WGS sequence"/>
</dbReference>
<evidence type="ECO:0000313" key="9">
    <source>
        <dbReference type="EMBL" id="MQS18234.1"/>
    </source>
</evidence>
<protein>
    <submittedName>
        <fullName evidence="3">Uncharacterized protein</fullName>
    </submittedName>
</protein>
<evidence type="ECO:0000313" key="2">
    <source>
        <dbReference type="EMBL" id="MQS17989.1"/>
    </source>
</evidence>
<organism evidence="3 10">
    <name type="scientific">Streptomyces kaniharaensis</name>
    <dbReference type="NCBI Taxonomy" id="212423"/>
    <lineage>
        <taxon>Bacteria</taxon>
        <taxon>Bacillati</taxon>
        <taxon>Actinomycetota</taxon>
        <taxon>Actinomycetes</taxon>
        <taxon>Kitasatosporales</taxon>
        <taxon>Streptomycetaceae</taxon>
        <taxon>Streptomyces</taxon>
    </lineage>
</organism>
<dbReference type="EMBL" id="WBOF01000013">
    <property type="protein sequence ID" value="MQS18079.1"/>
    <property type="molecule type" value="Genomic_DNA"/>
</dbReference>
<dbReference type="EMBL" id="WBOF01000019">
    <property type="protein sequence ID" value="MQS18234.1"/>
    <property type="molecule type" value="Genomic_DNA"/>
</dbReference>
<evidence type="ECO:0000313" key="6">
    <source>
        <dbReference type="EMBL" id="MQS18164.1"/>
    </source>
</evidence>
<name>A0A6N7L533_9ACTN</name>
<evidence type="ECO:0000313" key="5">
    <source>
        <dbReference type="EMBL" id="MQS18079.1"/>
    </source>
</evidence>
<dbReference type="RefSeq" id="WP_153471975.1">
    <property type="nucleotide sequence ID" value="NZ_WBOF01000009.1"/>
</dbReference>
<dbReference type="EMBL" id="WBOF01000019">
    <property type="protein sequence ID" value="MQS18213.1"/>
    <property type="molecule type" value="Genomic_DNA"/>
</dbReference>
<dbReference type="OrthoDB" id="4253716at2"/>
<sequence>MSETPRRTLHHYPAFTAPTAAEAYADAPDLDQEAEVLARLSQDPELDGCREIALREAALADRRWWRSRTELDGLLAESAAYALQQRDRLHPEDVQGPIGPDSIEWDAPGGTRAYVRQEYWHWHNVPPGCGPCPPEDPCPWHAEHGTR</sequence>